<organism evidence="2 3">
    <name type="scientific">Phaseolus coccineus</name>
    <name type="common">Scarlet runner bean</name>
    <name type="synonym">Phaseolus multiflorus</name>
    <dbReference type="NCBI Taxonomy" id="3886"/>
    <lineage>
        <taxon>Eukaryota</taxon>
        <taxon>Viridiplantae</taxon>
        <taxon>Streptophyta</taxon>
        <taxon>Embryophyta</taxon>
        <taxon>Tracheophyta</taxon>
        <taxon>Spermatophyta</taxon>
        <taxon>Magnoliopsida</taxon>
        <taxon>eudicotyledons</taxon>
        <taxon>Gunneridae</taxon>
        <taxon>Pentapetalae</taxon>
        <taxon>rosids</taxon>
        <taxon>fabids</taxon>
        <taxon>Fabales</taxon>
        <taxon>Fabaceae</taxon>
        <taxon>Papilionoideae</taxon>
        <taxon>50 kb inversion clade</taxon>
        <taxon>NPAAA clade</taxon>
        <taxon>indigoferoid/millettioid clade</taxon>
        <taxon>Phaseoleae</taxon>
        <taxon>Phaseolus</taxon>
    </lineage>
</organism>
<accession>A0AAN9RDN9</accession>
<dbReference type="EMBL" id="JAYMYR010000004">
    <property type="protein sequence ID" value="KAK7368691.1"/>
    <property type="molecule type" value="Genomic_DNA"/>
</dbReference>
<feature type="region of interest" description="Disordered" evidence="1">
    <location>
        <begin position="15"/>
        <end position="43"/>
    </location>
</feature>
<feature type="compositionally biased region" description="Basic and acidic residues" evidence="1">
    <location>
        <begin position="19"/>
        <end position="33"/>
    </location>
</feature>
<protein>
    <submittedName>
        <fullName evidence="2">Uncharacterized protein</fullName>
    </submittedName>
</protein>
<evidence type="ECO:0000313" key="3">
    <source>
        <dbReference type="Proteomes" id="UP001374584"/>
    </source>
</evidence>
<evidence type="ECO:0000256" key="1">
    <source>
        <dbReference type="SAM" id="MobiDB-lite"/>
    </source>
</evidence>
<dbReference type="AlphaFoldDB" id="A0AAN9RDN9"/>
<evidence type="ECO:0000313" key="2">
    <source>
        <dbReference type="EMBL" id="KAK7368691.1"/>
    </source>
</evidence>
<proteinExistence type="predicted"/>
<keyword evidence="3" id="KW-1185">Reference proteome</keyword>
<sequence length="124" mass="14017">MNRICMSRITKKKFNRIGDNGDRLGKSSDDSGPRHRKNSLEILHNPTQKHEACIERVCYEQSEKGETKSFTDMGSDKRTKKSLLDLIDSDCDTIASKHDSFGLDPSSKLISKSQFSNEISMAYV</sequence>
<name>A0AAN9RDN9_PHACN</name>
<dbReference type="Proteomes" id="UP001374584">
    <property type="component" value="Unassembled WGS sequence"/>
</dbReference>
<comment type="caution">
    <text evidence="2">The sequence shown here is derived from an EMBL/GenBank/DDBJ whole genome shotgun (WGS) entry which is preliminary data.</text>
</comment>
<gene>
    <name evidence="2" type="ORF">VNO80_10719</name>
</gene>
<reference evidence="2 3" key="1">
    <citation type="submission" date="2024-01" db="EMBL/GenBank/DDBJ databases">
        <title>The genomes of 5 underutilized Papilionoideae crops provide insights into root nodulation and disease resistanc.</title>
        <authorList>
            <person name="Jiang F."/>
        </authorList>
    </citation>
    <scope>NUCLEOTIDE SEQUENCE [LARGE SCALE GENOMIC DNA]</scope>
    <source>
        <strain evidence="2">JINMINGXINNONG_FW02</strain>
        <tissue evidence="2">Leaves</tissue>
    </source>
</reference>